<feature type="compositionally biased region" description="Polar residues" evidence="5">
    <location>
        <begin position="12"/>
        <end position="23"/>
    </location>
</feature>
<dbReference type="Pfam" id="PF00172">
    <property type="entry name" value="Zn_clus"/>
    <property type="match status" value="1"/>
</dbReference>
<dbReference type="CDD" id="cd00067">
    <property type="entry name" value="GAL4"/>
    <property type="match status" value="1"/>
</dbReference>
<dbReference type="InterPro" id="IPR036864">
    <property type="entry name" value="Zn2-C6_fun-type_DNA-bd_sf"/>
</dbReference>
<protein>
    <recommendedName>
        <fullName evidence="6">Zn(2)-C6 fungal-type domain-containing protein</fullName>
    </recommendedName>
</protein>
<organism evidence="7 8">
    <name type="scientific">Naegleria lovaniensis</name>
    <name type="common">Amoeba</name>
    <dbReference type="NCBI Taxonomy" id="51637"/>
    <lineage>
        <taxon>Eukaryota</taxon>
        <taxon>Discoba</taxon>
        <taxon>Heterolobosea</taxon>
        <taxon>Tetramitia</taxon>
        <taxon>Eutetramitia</taxon>
        <taxon>Vahlkampfiidae</taxon>
        <taxon>Naegleria</taxon>
    </lineage>
</organism>
<evidence type="ECO:0000256" key="1">
    <source>
        <dbReference type="ARBA" id="ARBA00023015"/>
    </source>
</evidence>
<evidence type="ECO:0000259" key="6">
    <source>
        <dbReference type="PROSITE" id="PS50048"/>
    </source>
</evidence>
<dbReference type="PROSITE" id="PS50048">
    <property type="entry name" value="ZN2_CY6_FUNGAL_2"/>
    <property type="match status" value="1"/>
</dbReference>
<proteinExistence type="predicted"/>
<dbReference type="PANTHER" id="PTHR47424">
    <property type="entry name" value="REGULATORY PROTEIN GAL4"/>
    <property type="match status" value="1"/>
</dbReference>
<evidence type="ECO:0000256" key="5">
    <source>
        <dbReference type="SAM" id="MobiDB-lite"/>
    </source>
</evidence>
<dbReference type="PROSITE" id="PS00463">
    <property type="entry name" value="ZN2_CY6_FUNGAL_1"/>
    <property type="match status" value="1"/>
</dbReference>
<evidence type="ECO:0000256" key="3">
    <source>
        <dbReference type="ARBA" id="ARBA00023163"/>
    </source>
</evidence>
<evidence type="ECO:0000313" key="8">
    <source>
        <dbReference type="Proteomes" id="UP000816034"/>
    </source>
</evidence>
<dbReference type="GO" id="GO:0008270">
    <property type="term" value="F:zinc ion binding"/>
    <property type="evidence" value="ECO:0007669"/>
    <property type="project" value="InterPro"/>
</dbReference>
<dbReference type="RefSeq" id="XP_044553913.1">
    <property type="nucleotide sequence ID" value="XM_044689388.1"/>
</dbReference>
<comment type="caution">
    <text evidence="7">The sequence shown here is derived from an EMBL/GenBank/DDBJ whole genome shotgun (WGS) entry which is preliminary data.</text>
</comment>
<dbReference type="InterPro" id="IPR051127">
    <property type="entry name" value="Fungal_SecMet_Regulators"/>
</dbReference>
<sequence length="740" mass="84448">MFEQSPLPNPDNHISSPPTMASKPCSSCRNLHRKCDKLRPSCSHCLKRGYECVYGPSSAEKRRLANKQTQQPATTNNAKNAKNKTCTNEIVFSFSEYQHDDSSRNYHNGNRLNYHHYHPYSQSCGFSTSSNSTHSNCISTHPQPNYRPHPSLYANPNETQIQHAINYRLSTTQTMDIYFNFTCLGIPLIDRKKLEFIIESQLTSGYNGIANYTHSQQPPLYSQNDLEKDLAVFYLLQAVSLQQAGSFHDTFNSMNAERNTLLPQHLFQHGKQLISKYCDDFDSMNLIIATKFMADYLLGEGEKSKARALMVHVRAKLQPHLSNCTSNTTQYQQEFSSMNFSPFSNSAHANRNDFFELSIPQIFSSQNFVTAMLIETQLRYADIFFYEEERPTTFIFDEFEALSNHKIKFSRQKLFGEAASSCTDISEELSQKLIQAIHVGMRCFDSIFTSTFAKRNTTLFLLAHLYGRQIYLEILVNSKVRNLTEIMKVCSDIMILATTHTCFQFLPVVATKAVLMAISLRFSYVVEYHASTCGMKLNEEKNCSTQINLNDDLKILKSLCHRFKLIRDEKRDLVKALESLVYLQQEQTQNARKESTLLGSVLPLIDVNREAPLLVPSLSKHDNSVISKDERPLWSLSQEKFAPHSFKQAVREVLENPELMEIFIDGLAEQNMINEGCSTTLTEDSNSLKTQQLLLEKRLEIANKIIALSKNNHDLTGILEGESFKKFICAEFENACANNN</sequence>
<dbReference type="SMART" id="SM00066">
    <property type="entry name" value="GAL4"/>
    <property type="match status" value="1"/>
</dbReference>
<dbReference type="GO" id="GO:0000981">
    <property type="term" value="F:DNA-binding transcription factor activity, RNA polymerase II-specific"/>
    <property type="evidence" value="ECO:0007669"/>
    <property type="project" value="InterPro"/>
</dbReference>
<evidence type="ECO:0000256" key="2">
    <source>
        <dbReference type="ARBA" id="ARBA00023125"/>
    </source>
</evidence>
<gene>
    <name evidence="7" type="ORF">C9374_013504</name>
</gene>
<feature type="region of interest" description="Disordered" evidence="5">
    <location>
        <begin position="1"/>
        <end position="23"/>
    </location>
</feature>
<keyword evidence="3" id="KW-0804">Transcription</keyword>
<keyword evidence="2" id="KW-0238">DNA-binding</keyword>
<dbReference type="GO" id="GO:0005634">
    <property type="term" value="C:nucleus"/>
    <property type="evidence" value="ECO:0007669"/>
    <property type="project" value="TreeGrafter"/>
</dbReference>
<evidence type="ECO:0000256" key="4">
    <source>
        <dbReference type="ARBA" id="ARBA00023242"/>
    </source>
</evidence>
<reference evidence="7 8" key="1">
    <citation type="journal article" date="2018" name="BMC Genomics">
        <title>The genome of Naegleria lovaniensis, the basis for a comparative approach to unravel pathogenicity factors of the human pathogenic amoeba N. fowleri.</title>
        <authorList>
            <person name="Liechti N."/>
            <person name="Schurch N."/>
            <person name="Bruggmann R."/>
            <person name="Wittwer M."/>
        </authorList>
    </citation>
    <scope>NUCLEOTIDE SEQUENCE [LARGE SCALE GENOMIC DNA]</scope>
    <source>
        <strain evidence="7 8">ATCC 30569</strain>
    </source>
</reference>
<keyword evidence="8" id="KW-1185">Reference proteome</keyword>
<accession>A0AA88KQQ9</accession>
<keyword evidence="1" id="KW-0805">Transcription regulation</keyword>
<feature type="domain" description="Zn(2)-C6 fungal-type" evidence="6">
    <location>
        <begin position="24"/>
        <end position="54"/>
    </location>
</feature>
<dbReference type="SUPFAM" id="SSF57701">
    <property type="entry name" value="Zn2/Cys6 DNA-binding domain"/>
    <property type="match status" value="1"/>
</dbReference>
<dbReference type="AlphaFoldDB" id="A0AA88KQQ9"/>
<dbReference type="Gene3D" id="4.10.240.10">
    <property type="entry name" value="Zn(2)-C6 fungal-type DNA-binding domain"/>
    <property type="match status" value="1"/>
</dbReference>
<dbReference type="GO" id="GO:0000978">
    <property type="term" value="F:RNA polymerase II cis-regulatory region sequence-specific DNA binding"/>
    <property type="evidence" value="ECO:0007669"/>
    <property type="project" value="TreeGrafter"/>
</dbReference>
<dbReference type="Proteomes" id="UP000816034">
    <property type="component" value="Unassembled WGS sequence"/>
</dbReference>
<dbReference type="GO" id="GO:0000435">
    <property type="term" value="P:positive regulation of transcription from RNA polymerase II promoter by galactose"/>
    <property type="evidence" value="ECO:0007669"/>
    <property type="project" value="TreeGrafter"/>
</dbReference>
<dbReference type="InterPro" id="IPR001138">
    <property type="entry name" value="Zn2Cys6_DnaBD"/>
</dbReference>
<dbReference type="EMBL" id="PYSW02000006">
    <property type="protein sequence ID" value="KAG2392019.1"/>
    <property type="molecule type" value="Genomic_DNA"/>
</dbReference>
<name>A0AA88KQQ9_NAELO</name>
<evidence type="ECO:0000313" key="7">
    <source>
        <dbReference type="EMBL" id="KAG2392019.1"/>
    </source>
</evidence>
<dbReference type="GeneID" id="68105957"/>
<keyword evidence="4" id="KW-0539">Nucleus</keyword>
<dbReference type="PANTHER" id="PTHR47424:SF3">
    <property type="entry name" value="REGULATORY PROTEIN GAL4"/>
    <property type="match status" value="1"/>
</dbReference>